<dbReference type="AlphaFoldDB" id="T0HFS5"/>
<evidence type="ECO:0000313" key="2">
    <source>
        <dbReference type="EMBL" id="EQA98259.1"/>
    </source>
</evidence>
<dbReference type="eggNOG" id="ENOG50316AJ">
    <property type="taxonomic scope" value="Bacteria"/>
</dbReference>
<proteinExistence type="predicted"/>
<protein>
    <submittedName>
        <fullName evidence="2">Uncharacterized protein</fullName>
    </submittedName>
</protein>
<keyword evidence="3" id="KW-1185">Reference proteome</keyword>
<dbReference type="Proteomes" id="UP000015524">
    <property type="component" value="Unassembled WGS sequence"/>
</dbReference>
<name>T0HFS5_9SPHN</name>
<reference evidence="2 3" key="1">
    <citation type="journal article" date="2013" name="Genome Announc.">
        <title>Draft Genome Sequence of a Hexachlorocyclohexane-Degrading Bacterium, Sphingobium baderi Strain LL03T.</title>
        <authorList>
            <person name="Kaur J."/>
            <person name="Verma H."/>
            <person name="Tripathi C."/>
            <person name="Khurana J.P."/>
            <person name="Lal R."/>
        </authorList>
    </citation>
    <scope>NUCLEOTIDE SEQUENCE [LARGE SCALE GENOMIC DNA]</scope>
    <source>
        <strain evidence="2 3">LL03</strain>
    </source>
</reference>
<sequence length="83" mass="8902">MARKKLSLRLPGKGSSDGDAANSEEIAAALALIETHGQRAGQALVDEAQAPIKARDDHRVLFLERVRVALLTIEPSSSAMRPQ</sequence>
<dbReference type="OrthoDB" id="7474670at2"/>
<evidence type="ECO:0000313" key="3">
    <source>
        <dbReference type="Proteomes" id="UP000015524"/>
    </source>
</evidence>
<accession>T0HFS5</accession>
<comment type="caution">
    <text evidence="2">The sequence shown here is derived from an EMBL/GenBank/DDBJ whole genome shotgun (WGS) entry which is preliminary data.</text>
</comment>
<gene>
    <name evidence="2" type="ORF">L485_18500</name>
</gene>
<organism evidence="2 3">
    <name type="scientific">Sphingobium baderi LL03</name>
    <dbReference type="NCBI Taxonomy" id="1114964"/>
    <lineage>
        <taxon>Bacteria</taxon>
        <taxon>Pseudomonadati</taxon>
        <taxon>Pseudomonadota</taxon>
        <taxon>Alphaproteobacteria</taxon>
        <taxon>Sphingomonadales</taxon>
        <taxon>Sphingomonadaceae</taxon>
        <taxon>Sphingobium</taxon>
    </lineage>
</organism>
<evidence type="ECO:0000256" key="1">
    <source>
        <dbReference type="SAM" id="MobiDB-lite"/>
    </source>
</evidence>
<feature type="region of interest" description="Disordered" evidence="1">
    <location>
        <begin position="1"/>
        <end position="21"/>
    </location>
</feature>
<dbReference type="EMBL" id="ATIB01000083">
    <property type="protein sequence ID" value="EQA98259.1"/>
    <property type="molecule type" value="Genomic_DNA"/>
</dbReference>